<dbReference type="GO" id="GO:0005886">
    <property type="term" value="C:plasma membrane"/>
    <property type="evidence" value="ECO:0007669"/>
    <property type="project" value="UniProtKB-SubCell"/>
</dbReference>
<evidence type="ECO:0000256" key="7">
    <source>
        <dbReference type="ARBA" id="ARBA00022833"/>
    </source>
</evidence>
<evidence type="ECO:0000256" key="6">
    <source>
        <dbReference type="ARBA" id="ARBA00022692"/>
    </source>
</evidence>
<dbReference type="Gene3D" id="1.20.58.340">
    <property type="entry name" value="Magnesium transport protein CorA, transmembrane region"/>
    <property type="match status" value="2"/>
</dbReference>
<evidence type="ECO:0000256" key="11">
    <source>
        <dbReference type="SAM" id="Coils"/>
    </source>
</evidence>
<evidence type="ECO:0000256" key="9">
    <source>
        <dbReference type="ARBA" id="ARBA00023065"/>
    </source>
</evidence>
<protein>
    <submittedName>
        <fullName evidence="13">Zinc transporter ZntB</fullName>
    </submittedName>
</protein>
<comment type="subcellular location">
    <subcellularLocation>
        <location evidence="1">Cell membrane</location>
        <topology evidence="1">Multi-pass membrane protein</topology>
    </subcellularLocation>
</comment>
<evidence type="ECO:0000256" key="3">
    <source>
        <dbReference type="ARBA" id="ARBA00022448"/>
    </source>
</evidence>
<dbReference type="Proteomes" id="UP000229730">
    <property type="component" value="Unassembled WGS sequence"/>
</dbReference>
<dbReference type="PANTHER" id="PTHR46494">
    <property type="entry name" value="CORA FAMILY METAL ION TRANSPORTER (EUROFUNG)"/>
    <property type="match status" value="1"/>
</dbReference>
<dbReference type="Pfam" id="PF01544">
    <property type="entry name" value="CorA"/>
    <property type="match status" value="1"/>
</dbReference>
<keyword evidence="3" id="KW-0813">Transport</keyword>
<keyword evidence="11" id="KW-0175">Coiled coil</keyword>
<feature type="transmembrane region" description="Helical" evidence="12">
    <location>
        <begin position="303"/>
        <end position="322"/>
    </location>
</feature>
<evidence type="ECO:0000256" key="12">
    <source>
        <dbReference type="SAM" id="Phobius"/>
    </source>
</evidence>
<organism evidence="13 14">
    <name type="scientific">Paremcibacter congregatus</name>
    <dbReference type="NCBI Taxonomy" id="2043170"/>
    <lineage>
        <taxon>Bacteria</taxon>
        <taxon>Pseudomonadati</taxon>
        <taxon>Pseudomonadota</taxon>
        <taxon>Alphaproteobacteria</taxon>
        <taxon>Emcibacterales</taxon>
        <taxon>Emcibacteraceae</taxon>
        <taxon>Paremcibacter</taxon>
    </lineage>
</organism>
<dbReference type="RefSeq" id="WP_099475059.1">
    <property type="nucleotide sequence ID" value="NZ_CP041025.1"/>
</dbReference>
<feature type="coiled-coil region" evidence="11">
    <location>
        <begin position="228"/>
        <end position="262"/>
    </location>
</feature>
<keyword evidence="14" id="KW-1185">Reference proteome</keyword>
<dbReference type="OrthoDB" id="9803484at2"/>
<evidence type="ECO:0000256" key="4">
    <source>
        <dbReference type="ARBA" id="ARBA00022475"/>
    </source>
</evidence>
<feature type="transmembrane region" description="Helical" evidence="12">
    <location>
        <begin position="269"/>
        <end position="291"/>
    </location>
</feature>
<evidence type="ECO:0000256" key="5">
    <source>
        <dbReference type="ARBA" id="ARBA00022519"/>
    </source>
</evidence>
<keyword evidence="5" id="KW-0997">Cell inner membrane</keyword>
<evidence type="ECO:0000256" key="10">
    <source>
        <dbReference type="ARBA" id="ARBA00023136"/>
    </source>
</evidence>
<keyword evidence="6 12" id="KW-0812">Transmembrane</keyword>
<evidence type="ECO:0000313" key="14">
    <source>
        <dbReference type="Proteomes" id="UP000229730"/>
    </source>
</evidence>
<dbReference type="FunCoup" id="A0A2G4YMK0">
    <property type="interactions" value="225"/>
</dbReference>
<keyword evidence="7" id="KW-0862">Zinc</keyword>
<dbReference type="AlphaFoldDB" id="A0A2G4YMK0"/>
<keyword evidence="4" id="KW-1003">Cell membrane</keyword>
<evidence type="ECO:0000256" key="2">
    <source>
        <dbReference type="ARBA" id="ARBA00009765"/>
    </source>
</evidence>
<dbReference type="SUPFAM" id="SSF143865">
    <property type="entry name" value="CorA soluble domain-like"/>
    <property type="match status" value="1"/>
</dbReference>
<gene>
    <name evidence="13" type="ORF">CRD36_16445</name>
</gene>
<dbReference type="GO" id="GO:0000287">
    <property type="term" value="F:magnesium ion binding"/>
    <property type="evidence" value="ECO:0007669"/>
    <property type="project" value="TreeGrafter"/>
</dbReference>
<dbReference type="GO" id="GO:0015087">
    <property type="term" value="F:cobalt ion transmembrane transporter activity"/>
    <property type="evidence" value="ECO:0007669"/>
    <property type="project" value="TreeGrafter"/>
</dbReference>
<dbReference type="Gene3D" id="3.30.460.20">
    <property type="entry name" value="CorA soluble domain-like"/>
    <property type="match status" value="1"/>
</dbReference>
<evidence type="ECO:0000256" key="8">
    <source>
        <dbReference type="ARBA" id="ARBA00022989"/>
    </source>
</evidence>
<keyword evidence="8 12" id="KW-1133">Transmembrane helix</keyword>
<evidence type="ECO:0000313" key="13">
    <source>
        <dbReference type="EMBL" id="PHZ83554.1"/>
    </source>
</evidence>
<dbReference type="GO" id="GO:0050897">
    <property type="term" value="F:cobalt ion binding"/>
    <property type="evidence" value="ECO:0007669"/>
    <property type="project" value="TreeGrafter"/>
</dbReference>
<accession>A0A2G4YMK0</accession>
<dbReference type="InterPro" id="IPR045863">
    <property type="entry name" value="CorA_TM1_TM2"/>
</dbReference>
<dbReference type="PANTHER" id="PTHR46494:SF3">
    <property type="entry name" value="ZINC TRANSPORT PROTEIN ZNTB"/>
    <property type="match status" value="1"/>
</dbReference>
<keyword evidence="9" id="KW-0406">Ion transport</keyword>
<dbReference type="InParanoid" id="A0A2G4YMK0"/>
<dbReference type="InterPro" id="IPR002523">
    <property type="entry name" value="MgTranspt_CorA/ZnTranspt_ZntB"/>
</dbReference>
<keyword evidence="10 12" id="KW-0472">Membrane</keyword>
<dbReference type="CDD" id="cd12833">
    <property type="entry name" value="ZntB-like_1"/>
    <property type="match status" value="1"/>
</dbReference>
<reference evidence="13 14" key="1">
    <citation type="submission" date="2017-10" db="EMBL/GenBank/DDBJ databases">
        <title>Frigbacter circumglobatus gen. nov. sp. nov., isolated from sediment cultured in situ.</title>
        <authorList>
            <person name="Zhao Z."/>
        </authorList>
    </citation>
    <scope>NUCLEOTIDE SEQUENCE [LARGE SCALE GENOMIC DNA]</scope>
    <source>
        <strain evidence="13 14">ZYL</strain>
    </source>
</reference>
<comment type="similarity">
    <text evidence="2">Belongs to the CorA metal ion transporter (MIT) (TC 1.A.35) family.</text>
</comment>
<proteinExistence type="inferred from homology"/>
<name>A0A2G4YMK0_9PROT</name>
<sequence length="328" mass="37208">MTPSGKSDPILMAYEFDGVGGGRALIENEVGAALKDKHLAWVHLDMKKEGTKPWLEKEISYLDPHIVNALLADETRPRVTEIGDGALIILRGVNLNENADPEDMVSIRLWIDKERIISLQRRPLKAVADMAEKIIQGKGPENAGEFVSQLVSRLFERMEPALLSLDDMTDRVEEEILEGPDVSLRETIINIRKRAIIFRRYMAPQKDAIGHFRLCNFDWLDAKDKRHLQESQDRVMRYVEDLDAIRERAQIVKDELANMIADRLNKNMYILSVIAAIFLPLGFFTGLLGINVGGIPGADNADAFWIFCGLLVSIVALQVWLFKKLKWF</sequence>
<comment type="caution">
    <text evidence="13">The sequence shown here is derived from an EMBL/GenBank/DDBJ whole genome shotgun (WGS) entry which is preliminary data.</text>
</comment>
<dbReference type="GO" id="GO:0015095">
    <property type="term" value="F:magnesium ion transmembrane transporter activity"/>
    <property type="evidence" value="ECO:0007669"/>
    <property type="project" value="TreeGrafter"/>
</dbReference>
<evidence type="ECO:0000256" key="1">
    <source>
        <dbReference type="ARBA" id="ARBA00004651"/>
    </source>
</evidence>
<dbReference type="EMBL" id="PDEM01000032">
    <property type="protein sequence ID" value="PHZ83554.1"/>
    <property type="molecule type" value="Genomic_DNA"/>
</dbReference>
<dbReference type="SUPFAM" id="SSF144083">
    <property type="entry name" value="Magnesium transport protein CorA, transmembrane region"/>
    <property type="match status" value="1"/>
</dbReference>
<dbReference type="InterPro" id="IPR045861">
    <property type="entry name" value="CorA_cytoplasmic_dom"/>
</dbReference>